<reference evidence="1 2" key="1">
    <citation type="journal article" date="2020" name="Microorganisms">
        <title>Osmotic Adaptation and Compatible Solute Biosynthesis of Phototrophic Bacteria as Revealed from Genome Analyses.</title>
        <authorList>
            <person name="Imhoff J.F."/>
            <person name="Rahn T."/>
            <person name="Kunzel S."/>
            <person name="Keller A."/>
            <person name="Neulinger S.C."/>
        </authorList>
    </citation>
    <scope>NUCLEOTIDE SEQUENCE [LARGE SCALE GENOMIC DNA]</scope>
    <source>
        <strain evidence="1 2">DSM 15382</strain>
    </source>
</reference>
<name>A0ABS1D7E6_9PROT</name>
<accession>A0ABS1D7E6</accession>
<gene>
    <name evidence="1" type="ORF">CKO45_31255</name>
</gene>
<organism evidence="1 2">
    <name type="scientific">Paracraurococcus ruber</name>
    <dbReference type="NCBI Taxonomy" id="77675"/>
    <lineage>
        <taxon>Bacteria</taxon>
        <taxon>Pseudomonadati</taxon>
        <taxon>Pseudomonadota</taxon>
        <taxon>Alphaproteobacteria</taxon>
        <taxon>Acetobacterales</taxon>
        <taxon>Roseomonadaceae</taxon>
        <taxon>Paracraurococcus</taxon>
    </lineage>
</organism>
<feature type="non-terminal residue" evidence="1">
    <location>
        <position position="1"/>
    </location>
</feature>
<evidence type="ECO:0000313" key="2">
    <source>
        <dbReference type="Proteomes" id="UP000697995"/>
    </source>
</evidence>
<keyword evidence="2" id="KW-1185">Reference proteome</keyword>
<dbReference type="Proteomes" id="UP000697995">
    <property type="component" value="Unassembled WGS sequence"/>
</dbReference>
<evidence type="ECO:0000313" key="1">
    <source>
        <dbReference type="EMBL" id="MBK1662653.1"/>
    </source>
</evidence>
<proteinExistence type="predicted"/>
<protein>
    <submittedName>
        <fullName evidence="1">Uncharacterized protein</fullName>
    </submittedName>
</protein>
<sequence length="552" mass="57953">PDLPPALPARSARPARLVGTNPPAILLPVPAGTGAALLRRGGDVLLVLDSEEAPDLRPLRHDATFAALAAETLPGATLLRLPLPAPAELRARRDAAGWVIEAHRAPPPVEGATMVLEAEAGPPPRLLLRAAQPGRVVPVRDPETGLPLLLGTLREGTEAMRAGRRLPELDLPPTMLGAAVLARSDGIALQALAGRFAVAAAGGARFALEAAVAQAASSPSMTRSFDLPGQPPAELLTRLQSLQASIVAAAPLQRLAQRRAAGEVLLALGLPQEAQAVLSLGFGEDPRNAADPRYAALVGAAALLAGRVSEAGALRAPDWADTDESTLWRAALKAAQGEWAPAAPGFAATLPLLLTYPAGLRARLLPLAALSLAEGRERAALRRLVEAMPEGEEAMLPRAMLAELEGRAEEALAGYDRVAMGRDRQARARAIRRGVELRLATGRMDARQAARALEVALFAWRGDATETEARLRVAALRRQAGDARGALALLRETAAMAPDQAAALQPGIQDSFLAALEQEKLQRHMAGQRARDLENRRCAGARPDHGAVAILR</sequence>
<dbReference type="RefSeq" id="WP_200306879.1">
    <property type="nucleotide sequence ID" value="NZ_NRSG01000664.1"/>
</dbReference>
<dbReference type="EMBL" id="NRSG01000664">
    <property type="protein sequence ID" value="MBK1662653.1"/>
    <property type="molecule type" value="Genomic_DNA"/>
</dbReference>
<comment type="caution">
    <text evidence="1">The sequence shown here is derived from an EMBL/GenBank/DDBJ whole genome shotgun (WGS) entry which is preliminary data.</text>
</comment>